<proteinExistence type="predicted"/>
<name>A0AAD3SK33_NEPGR</name>
<feature type="region of interest" description="Disordered" evidence="1">
    <location>
        <begin position="1"/>
        <end position="75"/>
    </location>
</feature>
<sequence>MAEVIRHNDSKDDRLEERPDSTLPFPKRCDGYVKRERKDDRDFDRPPNRRGGVSYVRDRSPPLPPLRARDRDYKQ</sequence>
<reference evidence="2" key="1">
    <citation type="submission" date="2023-05" db="EMBL/GenBank/DDBJ databases">
        <title>Nepenthes gracilis genome sequencing.</title>
        <authorList>
            <person name="Fukushima K."/>
        </authorList>
    </citation>
    <scope>NUCLEOTIDE SEQUENCE</scope>
    <source>
        <strain evidence="2">SING2019-196</strain>
    </source>
</reference>
<comment type="caution">
    <text evidence="2">The sequence shown here is derived from an EMBL/GenBank/DDBJ whole genome shotgun (WGS) entry which is preliminary data.</text>
</comment>
<evidence type="ECO:0000256" key="1">
    <source>
        <dbReference type="SAM" id="MobiDB-lite"/>
    </source>
</evidence>
<keyword evidence="3" id="KW-1185">Reference proteome</keyword>
<evidence type="ECO:0000313" key="3">
    <source>
        <dbReference type="Proteomes" id="UP001279734"/>
    </source>
</evidence>
<dbReference type="EMBL" id="BSYO01000011">
    <property type="protein sequence ID" value="GMH12219.1"/>
    <property type="molecule type" value="Genomic_DNA"/>
</dbReference>
<accession>A0AAD3SK33</accession>
<organism evidence="2 3">
    <name type="scientific">Nepenthes gracilis</name>
    <name type="common">Slender pitcher plant</name>
    <dbReference type="NCBI Taxonomy" id="150966"/>
    <lineage>
        <taxon>Eukaryota</taxon>
        <taxon>Viridiplantae</taxon>
        <taxon>Streptophyta</taxon>
        <taxon>Embryophyta</taxon>
        <taxon>Tracheophyta</taxon>
        <taxon>Spermatophyta</taxon>
        <taxon>Magnoliopsida</taxon>
        <taxon>eudicotyledons</taxon>
        <taxon>Gunneridae</taxon>
        <taxon>Pentapetalae</taxon>
        <taxon>Caryophyllales</taxon>
        <taxon>Nepenthaceae</taxon>
        <taxon>Nepenthes</taxon>
    </lineage>
</organism>
<feature type="compositionally biased region" description="Basic and acidic residues" evidence="1">
    <location>
        <begin position="1"/>
        <end position="20"/>
    </location>
</feature>
<feature type="compositionally biased region" description="Basic and acidic residues" evidence="1">
    <location>
        <begin position="27"/>
        <end position="47"/>
    </location>
</feature>
<dbReference type="AlphaFoldDB" id="A0AAD3SK33"/>
<evidence type="ECO:0000313" key="2">
    <source>
        <dbReference type="EMBL" id="GMH12219.1"/>
    </source>
</evidence>
<gene>
    <name evidence="2" type="ORF">Nepgr_014060</name>
</gene>
<dbReference type="Proteomes" id="UP001279734">
    <property type="component" value="Unassembled WGS sequence"/>
</dbReference>
<protein>
    <submittedName>
        <fullName evidence="2">Uncharacterized protein</fullName>
    </submittedName>
</protein>